<keyword evidence="5" id="KW-1185">Reference proteome</keyword>
<name>A0A3E2HKF1_SCYLI</name>
<evidence type="ECO:0000313" key="5">
    <source>
        <dbReference type="Proteomes" id="UP000258309"/>
    </source>
</evidence>
<accession>A0A3E2HKF1</accession>
<feature type="non-terminal residue" evidence="4">
    <location>
        <position position="438"/>
    </location>
</feature>
<dbReference type="PANTHER" id="PTHR37534:SF7">
    <property type="entry name" value="TRANSCRIPTIONAL ACTIVATOR PROTEIN UGA3"/>
    <property type="match status" value="1"/>
</dbReference>
<gene>
    <name evidence="4" type="ORF">B7463_g2642</name>
</gene>
<evidence type="ECO:0000256" key="1">
    <source>
        <dbReference type="ARBA" id="ARBA00004123"/>
    </source>
</evidence>
<dbReference type="OMA" id="WMYYHAT"/>
<dbReference type="OrthoDB" id="3251668at2759"/>
<dbReference type="Pfam" id="PF11951">
    <property type="entry name" value="Fungal_trans_2"/>
    <property type="match status" value="1"/>
</dbReference>
<proteinExistence type="predicted"/>
<dbReference type="GO" id="GO:0000976">
    <property type="term" value="F:transcription cis-regulatory region binding"/>
    <property type="evidence" value="ECO:0007669"/>
    <property type="project" value="TreeGrafter"/>
</dbReference>
<protein>
    <recommendedName>
        <fullName evidence="6">Zn(2)-C6 fungal-type domain-containing protein</fullName>
    </recommendedName>
</protein>
<keyword evidence="2" id="KW-0539">Nucleus</keyword>
<feature type="non-terminal residue" evidence="4">
    <location>
        <position position="1"/>
    </location>
</feature>
<feature type="region of interest" description="Disordered" evidence="3">
    <location>
        <begin position="1"/>
        <end position="21"/>
    </location>
</feature>
<dbReference type="GO" id="GO:0003700">
    <property type="term" value="F:DNA-binding transcription factor activity"/>
    <property type="evidence" value="ECO:0007669"/>
    <property type="project" value="TreeGrafter"/>
</dbReference>
<comment type="subcellular location">
    <subcellularLocation>
        <location evidence="1">Nucleus</location>
    </subcellularLocation>
</comment>
<dbReference type="GO" id="GO:0045944">
    <property type="term" value="P:positive regulation of transcription by RNA polymerase II"/>
    <property type="evidence" value="ECO:0007669"/>
    <property type="project" value="TreeGrafter"/>
</dbReference>
<organism evidence="4 5">
    <name type="scientific">Scytalidium lignicola</name>
    <name type="common">Hyphomycete</name>
    <dbReference type="NCBI Taxonomy" id="5539"/>
    <lineage>
        <taxon>Eukaryota</taxon>
        <taxon>Fungi</taxon>
        <taxon>Dikarya</taxon>
        <taxon>Ascomycota</taxon>
        <taxon>Pezizomycotina</taxon>
        <taxon>Leotiomycetes</taxon>
        <taxon>Leotiomycetes incertae sedis</taxon>
        <taxon>Scytalidium</taxon>
    </lineage>
</organism>
<dbReference type="GO" id="GO:0005634">
    <property type="term" value="C:nucleus"/>
    <property type="evidence" value="ECO:0007669"/>
    <property type="project" value="UniProtKB-SubCell"/>
</dbReference>
<comment type="caution">
    <text evidence="4">The sequence shown here is derived from an EMBL/GenBank/DDBJ whole genome shotgun (WGS) entry which is preliminary data.</text>
</comment>
<evidence type="ECO:0008006" key="6">
    <source>
        <dbReference type="Google" id="ProtNLM"/>
    </source>
</evidence>
<dbReference type="EMBL" id="NCSJ02000031">
    <property type="protein sequence ID" value="RFU33723.1"/>
    <property type="molecule type" value="Genomic_DNA"/>
</dbReference>
<evidence type="ECO:0000256" key="3">
    <source>
        <dbReference type="SAM" id="MobiDB-lite"/>
    </source>
</evidence>
<evidence type="ECO:0000256" key="2">
    <source>
        <dbReference type="ARBA" id="ARBA00023242"/>
    </source>
</evidence>
<evidence type="ECO:0000313" key="4">
    <source>
        <dbReference type="EMBL" id="RFU33723.1"/>
    </source>
</evidence>
<dbReference type="AlphaFoldDB" id="A0A3E2HKF1"/>
<dbReference type="InterPro" id="IPR021858">
    <property type="entry name" value="Fun_TF"/>
</dbReference>
<sequence length="438" mass="49958">MDSTLLASEGPSSPDSQSGIISNQARVSETAPLRHINPLSCTLISPVSELLKQESVNRLLHHFDKVVVQQLAWVDSADNPWRNAIIPLAMSFPALFHSALALAAGDIAVKSPVNSLEATNSLALSSKHRNTCLKLLAAELKSNLNSETHFEEVQNTTNCMLGTIMLLCNLEMMLPESSQWRLHLWGARTTIRRLGNTSHLPIPPDTIGSFLLQQFYVTNVCAFMTTFSGIEHMRKDTLTSDGNSIFTEFFRVLQAITETERRRSGNPQSFSDQTPKELADLREALLQARHRTIDLGQKLQFWSTKVRREFEHVVDLYQYMALIYGYRILLCHYRPHDQITFFKEQIFLRLRALEGNTAFTQDLVWPIFIAGTESRGIPEQQSFIEAKMLEVIRLTGPLERRQALKFLKEYWDLEDELDGGWIEFARRWAEVGNTFLVY</sequence>
<reference evidence="4 5" key="1">
    <citation type="submission" date="2018-05" db="EMBL/GenBank/DDBJ databases">
        <title>Draft genome sequence of Scytalidium lignicola DSM 105466, a ubiquitous saprotrophic fungus.</title>
        <authorList>
            <person name="Buettner E."/>
            <person name="Gebauer A.M."/>
            <person name="Hofrichter M."/>
            <person name="Liers C."/>
            <person name="Kellner H."/>
        </authorList>
    </citation>
    <scope>NUCLEOTIDE SEQUENCE [LARGE SCALE GENOMIC DNA]</scope>
    <source>
        <strain evidence="4 5">DSM 105466</strain>
    </source>
</reference>
<dbReference type="PANTHER" id="PTHR37534">
    <property type="entry name" value="TRANSCRIPTIONAL ACTIVATOR PROTEIN UGA3"/>
    <property type="match status" value="1"/>
</dbReference>
<dbReference type="Proteomes" id="UP000258309">
    <property type="component" value="Unassembled WGS sequence"/>
</dbReference>